<reference evidence="1" key="1">
    <citation type="submission" date="2023-04" db="EMBL/GenBank/DDBJ databases">
        <title>A chromosome-level genome assembly of the parasitoid wasp Eretmocerus hayati.</title>
        <authorList>
            <person name="Zhong Y."/>
            <person name="Liu S."/>
            <person name="Liu Y."/>
        </authorList>
    </citation>
    <scope>NUCLEOTIDE SEQUENCE</scope>
    <source>
        <strain evidence="1">ZJU_SS_LIU_2023</strain>
    </source>
</reference>
<evidence type="ECO:0000313" key="1">
    <source>
        <dbReference type="EMBL" id="KAJ8676918.1"/>
    </source>
</evidence>
<protein>
    <submittedName>
        <fullName evidence="1">Uncharacterized protein</fullName>
    </submittedName>
</protein>
<gene>
    <name evidence="1" type="ORF">QAD02_012705</name>
</gene>
<evidence type="ECO:0000313" key="2">
    <source>
        <dbReference type="Proteomes" id="UP001239111"/>
    </source>
</evidence>
<dbReference type="Proteomes" id="UP001239111">
    <property type="component" value="Chromosome 2"/>
</dbReference>
<sequence length="1071" mass="121351">MRNESLDFAMQENPYDLTDSDKDLVSKGEKLKDQHVEKSHQLIQIATSTLPRSILLANKTELICPISRVTRHLRIIHCCTDQCNECLGGHWIYFFYDGGNIFIYDSLNFKSLYENAEDFLRALCPFFDDVSIYFPDAQYQANGKDCGPHAMAMVTSVVFGEDPNTVDYNRKLLRRHILLMNEENVLIPSPNENNGLTRNPSRLCPTPRLAWNTIPRELQKYPLQAIYVEYRAQELNHLSRAIRDYLANSTVPIGGLRRFADEIFEVERQQDFSELMTFSFAKSDNLSSIFKHSLIIMRTCASCGSKTKNKIDNYILNLQLPNNYKNCDLQMIPHHNLSIWTATEIDCGKELSVEEKQSMECDQNGHCLGKIMEKMDLTSKNDSIIVPLNIPRTTHSGELGKINDLHLQHLSEKDVITANSSYTIESVILHRGRNIYQGHYTNILRGINLWVRVNDTKLEQGTLSKSSEANPYIIILKKQKDHFYSSASSPPPPPILSSNTEANTLHQKILGTEKFDSRKVKNVIGSVQLPVKENRKIFRLVETIDLTLTEDSELAEGAFLRTKVPRRSTKSRAIVHESSDLTTVTAENEKLCTGIGKTNLQEKNHEPKTHNHLDLPHSKGDRRGFKVPRICQVSSETAQIVNSKQTVVSRQKRKGKDGYIHISPLEGRPILKSSFCGSAVNEEKPSLNSKSVPTSRIITDIQSSVTNPTVSLMADPVPKAYPAIYGKSTDVLLKYKERYIARLMENLDSPCIAENRIQADQLVTGCIHVKGDRVLKLKRFMKKLSTKCELAVSKLVDVSILDNVEFATSTLCGKPNHHSTTAPYFLETAYDTRKVTNILPSFVKAGKTSSTWTCHDYCRKVDVDILRGVKSSFEEIIGLGYPASENFFGNVDTCTSETHNTEKRGHPITCYVEPLTCASKLLKTDILSCHYASLRTVKRMIYEVKRLYDQIGSIELALAEGDFASLLQIRKESEDVQVQCSNTEGKTCLDEVELTKRYLKDIEVFTRIDQDPPPIPCISCVRLCTSRYVDRVEKHLIENDSGYFGLEGTSLMFDLIEGSERDVDETWWEKL</sequence>
<name>A0ACC2P1C7_9HYME</name>
<dbReference type="EMBL" id="CM056742">
    <property type="protein sequence ID" value="KAJ8676918.1"/>
    <property type="molecule type" value="Genomic_DNA"/>
</dbReference>
<keyword evidence="2" id="KW-1185">Reference proteome</keyword>
<comment type="caution">
    <text evidence="1">The sequence shown here is derived from an EMBL/GenBank/DDBJ whole genome shotgun (WGS) entry which is preliminary data.</text>
</comment>
<organism evidence="1 2">
    <name type="scientific">Eretmocerus hayati</name>
    <dbReference type="NCBI Taxonomy" id="131215"/>
    <lineage>
        <taxon>Eukaryota</taxon>
        <taxon>Metazoa</taxon>
        <taxon>Ecdysozoa</taxon>
        <taxon>Arthropoda</taxon>
        <taxon>Hexapoda</taxon>
        <taxon>Insecta</taxon>
        <taxon>Pterygota</taxon>
        <taxon>Neoptera</taxon>
        <taxon>Endopterygota</taxon>
        <taxon>Hymenoptera</taxon>
        <taxon>Apocrita</taxon>
        <taxon>Proctotrupomorpha</taxon>
        <taxon>Chalcidoidea</taxon>
        <taxon>Aphelinidae</taxon>
        <taxon>Aphelininae</taxon>
        <taxon>Eretmocerus</taxon>
    </lineage>
</organism>
<accession>A0ACC2P1C7</accession>
<proteinExistence type="predicted"/>